<sequence>MVNRLTHAWAVAGRKAWDRAEPLARRTVQDAEQIFGDRHPRTLGTDHPRTERCRTILSAVRAALAAHPSPDSPDTSENAQ</sequence>
<dbReference type="RefSeq" id="WP_189956042.1">
    <property type="nucleotide sequence ID" value="NZ_BMVG01000013.1"/>
</dbReference>
<dbReference type="AlphaFoldDB" id="A0A918YKR8"/>
<reference evidence="1" key="2">
    <citation type="submission" date="2020-09" db="EMBL/GenBank/DDBJ databases">
        <authorList>
            <person name="Sun Q."/>
            <person name="Ohkuma M."/>
        </authorList>
    </citation>
    <scope>NUCLEOTIDE SEQUENCE</scope>
    <source>
        <strain evidence="1">JCM 4714</strain>
    </source>
</reference>
<reference evidence="1" key="1">
    <citation type="journal article" date="2014" name="Int. J. Syst. Evol. Microbiol.">
        <title>Complete genome sequence of Corynebacterium casei LMG S-19264T (=DSM 44701T), isolated from a smear-ripened cheese.</title>
        <authorList>
            <consortium name="US DOE Joint Genome Institute (JGI-PGF)"/>
            <person name="Walter F."/>
            <person name="Albersmeier A."/>
            <person name="Kalinowski J."/>
            <person name="Ruckert C."/>
        </authorList>
    </citation>
    <scope>NUCLEOTIDE SEQUENCE</scope>
    <source>
        <strain evidence="1">JCM 4714</strain>
    </source>
</reference>
<evidence type="ECO:0000313" key="1">
    <source>
        <dbReference type="EMBL" id="GHE07322.1"/>
    </source>
</evidence>
<evidence type="ECO:0000313" key="2">
    <source>
        <dbReference type="Proteomes" id="UP000655443"/>
    </source>
</evidence>
<keyword evidence="2" id="KW-1185">Reference proteome</keyword>
<proteinExistence type="predicted"/>
<name>A0A918YKR8_9ACTN</name>
<gene>
    <name evidence="1" type="ORF">GCM10010339_51950</name>
</gene>
<dbReference type="EMBL" id="BMVG01000013">
    <property type="protein sequence ID" value="GHE07322.1"/>
    <property type="molecule type" value="Genomic_DNA"/>
</dbReference>
<dbReference type="Proteomes" id="UP000655443">
    <property type="component" value="Unassembled WGS sequence"/>
</dbReference>
<organism evidence="1 2">
    <name type="scientific">Streptomyces alanosinicus</name>
    <dbReference type="NCBI Taxonomy" id="68171"/>
    <lineage>
        <taxon>Bacteria</taxon>
        <taxon>Bacillati</taxon>
        <taxon>Actinomycetota</taxon>
        <taxon>Actinomycetes</taxon>
        <taxon>Kitasatosporales</taxon>
        <taxon>Streptomycetaceae</taxon>
        <taxon>Streptomyces</taxon>
    </lineage>
</organism>
<evidence type="ECO:0008006" key="3">
    <source>
        <dbReference type="Google" id="ProtNLM"/>
    </source>
</evidence>
<protein>
    <recommendedName>
        <fullName evidence="3">Tetratricopeptide repeat protein</fullName>
    </recommendedName>
</protein>
<comment type="caution">
    <text evidence="1">The sequence shown here is derived from an EMBL/GenBank/DDBJ whole genome shotgun (WGS) entry which is preliminary data.</text>
</comment>
<accession>A0A918YKR8</accession>